<accession>A0A839ZEG7</accession>
<dbReference type="AlphaFoldDB" id="A0A839ZEG7"/>
<feature type="region of interest" description="Disordered" evidence="1">
    <location>
        <begin position="171"/>
        <end position="232"/>
    </location>
</feature>
<reference evidence="2 3" key="1">
    <citation type="submission" date="2020-08" db="EMBL/GenBank/DDBJ databases">
        <title>Genomic Encyclopedia of Type Strains, Phase IV (KMG-IV): sequencing the most valuable type-strain genomes for metagenomic binning, comparative biology and taxonomic classification.</title>
        <authorList>
            <person name="Goeker M."/>
        </authorList>
    </citation>
    <scope>NUCLEOTIDE SEQUENCE [LARGE SCALE GENOMIC DNA]</scope>
    <source>
        <strain evidence="2 3">DSM 5895</strain>
    </source>
</reference>
<dbReference type="SUPFAM" id="SSF53474">
    <property type="entry name" value="alpha/beta-Hydrolases"/>
    <property type="match status" value="1"/>
</dbReference>
<dbReference type="Proteomes" id="UP000533469">
    <property type="component" value="Unassembled WGS sequence"/>
</dbReference>
<comment type="caution">
    <text evidence="2">The sequence shown here is derived from an EMBL/GenBank/DDBJ whole genome shotgun (WGS) entry which is preliminary data.</text>
</comment>
<dbReference type="RefSeq" id="WP_246340245.1">
    <property type="nucleotide sequence ID" value="NZ_JACICD010000007.1"/>
</dbReference>
<keyword evidence="3" id="KW-1185">Reference proteome</keyword>
<organism evidence="2 3">
    <name type="scientific">Ancylobacter tetraedralis</name>
    <dbReference type="NCBI Taxonomy" id="217068"/>
    <lineage>
        <taxon>Bacteria</taxon>
        <taxon>Pseudomonadati</taxon>
        <taxon>Pseudomonadota</taxon>
        <taxon>Alphaproteobacteria</taxon>
        <taxon>Hyphomicrobiales</taxon>
        <taxon>Xanthobacteraceae</taxon>
        <taxon>Ancylobacter</taxon>
    </lineage>
</organism>
<protein>
    <submittedName>
        <fullName evidence="2">Pimeloyl-ACP methyl ester carboxylesterase</fullName>
    </submittedName>
</protein>
<feature type="compositionally biased region" description="Polar residues" evidence="1">
    <location>
        <begin position="221"/>
        <end position="232"/>
    </location>
</feature>
<name>A0A839ZEG7_9HYPH</name>
<evidence type="ECO:0000313" key="3">
    <source>
        <dbReference type="Proteomes" id="UP000533469"/>
    </source>
</evidence>
<evidence type="ECO:0000313" key="2">
    <source>
        <dbReference type="EMBL" id="MBB3773035.1"/>
    </source>
</evidence>
<dbReference type="EMBL" id="JACICD010000007">
    <property type="protein sequence ID" value="MBB3773035.1"/>
    <property type="molecule type" value="Genomic_DNA"/>
</dbReference>
<proteinExistence type="predicted"/>
<sequence length="232" mass="24217">MAISTASAARAQTSVEAQTSAAPPLVLLLDGLGVYVENNYIGVSSLARPLQSQGFRTLTDSHLMTRTGGVVPDIIIGHSMGGETALRYARKLTREGKPAPMVITIDAAPTPPACSVPRCTNIHGPGFANVRGAVNIDAWASGARFSTHAQLPTTPAVRGIILEQTQAFMNQRRKTASLTPAATTAEADRMRALSPQSPASAASTSRSTPQMWSVPGWTMPNWGSANASPNGG</sequence>
<feature type="compositionally biased region" description="Low complexity" evidence="1">
    <location>
        <begin position="192"/>
        <end position="210"/>
    </location>
</feature>
<evidence type="ECO:0000256" key="1">
    <source>
        <dbReference type="SAM" id="MobiDB-lite"/>
    </source>
</evidence>
<dbReference type="InterPro" id="IPR029058">
    <property type="entry name" value="AB_hydrolase_fold"/>
</dbReference>
<dbReference type="Gene3D" id="3.40.50.1820">
    <property type="entry name" value="alpha/beta hydrolase"/>
    <property type="match status" value="1"/>
</dbReference>
<gene>
    <name evidence="2" type="ORF">FHS55_003660</name>
</gene>